<feature type="region of interest" description="Disordered" evidence="1">
    <location>
        <begin position="60"/>
        <end position="85"/>
    </location>
</feature>
<feature type="region of interest" description="Disordered" evidence="1">
    <location>
        <begin position="1"/>
        <end position="22"/>
    </location>
</feature>
<dbReference type="AlphaFoldDB" id="A0A371DI83"/>
<evidence type="ECO:0000256" key="1">
    <source>
        <dbReference type="SAM" id="MobiDB-lite"/>
    </source>
</evidence>
<dbReference type="Proteomes" id="UP000256964">
    <property type="component" value="Unassembled WGS sequence"/>
</dbReference>
<evidence type="ECO:0000313" key="2">
    <source>
        <dbReference type="EMBL" id="RDX52247.1"/>
    </source>
</evidence>
<name>A0A371DI83_9APHY</name>
<dbReference type="EMBL" id="KZ857391">
    <property type="protein sequence ID" value="RDX52247.1"/>
    <property type="molecule type" value="Genomic_DNA"/>
</dbReference>
<sequence>MTSFPSFSGTSSPPRSESSESSEPLRSLCFKCAPQNACLLAARRLWACVRCNPAIGPLAAAQTSPCSHANDSRSRSVDIPALSTGHPESFRRASVYTYPSGPLSSPPISRTKRVLAACAPLQSSYKCRTCSPLSPPPTAYTTGWRMRVPRN</sequence>
<proteinExistence type="predicted"/>
<protein>
    <submittedName>
        <fullName evidence="2">Uncharacterized protein</fullName>
    </submittedName>
</protein>
<accession>A0A371DI83</accession>
<reference evidence="2 3" key="1">
    <citation type="journal article" date="2018" name="Biotechnol. Biofuels">
        <title>Integrative visual omics of the white-rot fungus Polyporus brumalis exposes the biotechnological potential of its oxidative enzymes for delignifying raw plant biomass.</title>
        <authorList>
            <person name="Miyauchi S."/>
            <person name="Rancon A."/>
            <person name="Drula E."/>
            <person name="Hage H."/>
            <person name="Chaduli D."/>
            <person name="Favel A."/>
            <person name="Grisel S."/>
            <person name="Henrissat B."/>
            <person name="Herpoel-Gimbert I."/>
            <person name="Ruiz-Duenas F.J."/>
            <person name="Chevret D."/>
            <person name="Hainaut M."/>
            <person name="Lin J."/>
            <person name="Wang M."/>
            <person name="Pangilinan J."/>
            <person name="Lipzen A."/>
            <person name="Lesage-Meessen L."/>
            <person name="Navarro D."/>
            <person name="Riley R."/>
            <person name="Grigoriev I.V."/>
            <person name="Zhou S."/>
            <person name="Raouche S."/>
            <person name="Rosso M.N."/>
        </authorList>
    </citation>
    <scope>NUCLEOTIDE SEQUENCE [LARGE SCALE GENOMIC DNA]</scope>
    <source>
        <strain evidence="2 3">BRFM 1820</strain>
    </source>
</reference>
<organism evidence="2 3">
    <name type="scientific">Lentinus brumalis</name>
    <dbReference type="NCBI Taxonomy" id="2498619"/>
    <lineage>
        <taxon>Eukaryota</taxon>
        <taxon>Fungi</taxon>
        <taxon>Dikarya</taxon>
        <taxon>Basidiomycota</taxon>
        <taxon>Agaricomycotina</taxon>
        <taxon>Agaricomycetes</taxon>
        <taxon>Polyporales</taxon>
        <taxon>Polyporaceae</taxon>
        <taxon>Lentinus</taxon>
    </lineage>
</organism>
<evidence type="ECO:0000313" key="3">
    <source>
        <dbReference type="Proteomes" id="UP000256964"/>
    </source>
</evidence>
<keyword evidence="3" id="KW-1185">Reference proteome</keyword>
<gene>
    <name evidence="2" type="ORF">OH76DRAFT_201409</name>
</gene>